<name>A0A8J3XRF9_9ACTN</name>
<evidence type="ECO:0000256" key="1">
    <source>
        <dbReference type="ARBA" id="ARBA00007637"/>
    </source>
</evidence>
<evidence type="ECO:0000313" key="4">
    <source>
        <dbReference type="Proteomes" id="UP000644610"/>
    </source>
</evidence>
<dbReference type="RefSeq" id="WP_203973721.1">
    <property type="nucleotide sequence ID" value="NZ_BAAAKY010000049.1"/>
</dbReference>
<proteinExistence type="inferred from homology"/>
<sequence>MKVLVTGGAGFIGANLCRALAVRPEIERVTVLDDLSSGDPRNLDGVDVDLVPGSILDQGLLSGLVSSAGTVIHLAARTSVPRSIKDPIAAHTVNATGTLHVLEACRSAGPHVILASSSSVYGDVLEPYKHEDLPTRPLSPYGASKLATEAYAVAYGRSFGLPVLPFRFFNVYGPLQSAGHPYAAVVPVFLSAALRGRPLPIHGDGTQARDFTFVRSVTDVLVDATLRRVTNPTPVNLAFGTRVSLLDLRDRLATVLGRDVGTEFLPARTGDIRESQASSRLLHDLFPQVRPVSLDDGLRMTAAWLQQQAMSSQPVSYM</sequence>
<evidence type="ECO:0000259" key="2">
    <source>
        <dbReference type="Pfam" id="PF01370"/>
    </source>
</evidence>
<protein>
    <submittedName>
        <fullName evidence="3">Epimerase</fullName>
    </submittedName>
</protein>
<keyword evidence="4" id="KW-1185">Reference proteome</keyword>
<dbReference type="PANTHER" id="PTHR43000">
    <property type="entry name" value="DTDP-D-GLUCOSE 4,6-DEHYDRATASE-RELATED"/>
    <property type="match status" value="1"/>
</dbReference>
<feature type="domain" description="NAD-dependent epimerase/dehydratase" evidence="2">
    <location>
        <begin position="3"/>
        <end position="227"/>
    </location>
</feature>
<dbReference type="AlphaFoldDB" id="A0A8J3XRF9"/>
<dbReference type="InterPro" id="IPR001509">
    <property type="entry name" value="Epimerase_deHydtase"/>
</dbReference>
<accession>A0A8J3XRF9</accession>
<organism evidence="3 4">
    <name type="scientific">Planotetraspora silvatica</name>
    <dbReference type="NCBI Taxonomy" id="234614"/>
    <lineage>
        <taxon>Bacteria</taxon>
        <taxon>Bacillati</taxon>
        <taxon>Actinomycetota</taxon>
        <taxon>Actinomycetes</taxon>
        <taxon>Streptosporangiales</taxon>
        <taxon>Streptosporangiaceae</taxon>
        <taxon>Planotetraspora</taxon>
    </lineage>
</organism>
<evidence type="ECO:0000313" key="3">
    <source>
        <dbReference type="EMBL" id="GII46113.1"/>
    </source>
</evidence>
<comment type="similarity">
    <text evidence="1">Belongs to the NAD(P)-dependent epimerase/dehydratase family.</text>
</comment>
<dbReference type="Gene3D" id="3.40.50.720">
    <property type="entry name" value="NAD(P)-binding Rossmann-like Domain"/>
    <property type="match status" value="1"/>
</dbReference>
<dbReference type="EMBL" id="BOOQ01000015">
    <property type="protein sequence ID" value="GII46113.1"/>
    <property type="molecule type" value="Genomic_DNA"/>
</dbReference>
<reference evidence="3" key="1">
    <citation type="submission" date="2021-01" db="EMBL/GenBank/DDBJ databases">
        <title>Whole genome shotgun sequence of Planotetraspora silvatica NBRC 100141.</title>
        <authorList>
            <person name="Komaki H."/>
            <person name="Tamura T."/>
        </authorList>
    </citation>
    <scope>NUCLEOTIDE SEQUENCE</scope>
    <source>
        <strain evidence="3">NBRC 100141</strain>
    </source>
</reference>
<dbReference type="InterPro" id="IPR036291">
    <property type="entry name" value="NAD(P)-bd_dom_sf"/>
</dbReference>
<gene>
    <name evidence="3" type="ORF">Psi02_25370</name>
</gene>
<dbReference type="Gene3D" id="3.90.25.10">
    <property type="entry name" value="UDP-galactose 4-epimerase, domain 1"/>
    <property type="match status" value="1"/>
</dbReference>
<dbReference type="Pfam" id="PF01370">
    <property type="entry name" value="Epimerase"/>
    <property type="match status" value="1"/>
</dbReference>
<dbReference type="Proteomes" id="UP000644610">
    <property type="component" value="Unassembled WGS sequence"/>
</dbReference>
<dbReference type="SUPFAM" id="SSF51735">
    <property type="entry name" value="NAD(P)-binding Rossmann-fold domains"/>
    <property type="match status" value="1"/>
</dbReference>
<comment type="caution">
    <text evidence="3">The sequence shown here is derived from an EMBL/GenBank/DDBJ whole genome shotgun (WGS) entry which is preliminary data.</text>
</comment>